<evidence type="ECO:0000313" key="1">
    <source>
        <dbReference type="EMBL" id="QZD90972.1"/>
    </source>
</evidence>
<sequence length="89" mass="9818">MTTTANKKTAAKRPMATKATKASAVKELLEREDGADLEAICKATGWQSHSCRAFMTGLRKKGREVVRYKNDKGTSIYKLTPVEAEEKQG</sequence>
<keyword evidence="2" id="KW-1185">Reference proteome</keyword>
<protein>
    <submittedName>
        <fullName evidence="1">DUF3489 domain-containing protein</fullName>
    </submittedName>
</protein>
<evidence type="ECO:0000313" key="2">
    <source>
        <dbReference type="Proteomes" id="UP000824281"/>
    </source>
</evidence>
<dbReference type="RefSeq" id="WP_221426431.1">
    <property type="nucleotide sequence ID" value="NZ_CP081295.1"/>
</dbReference>
<reference evidence="1 2" key="1">
    <citation type="submission" date="2021-08" db="EMBL/GenBank/DDBJ databases">
        <title>Comparative Genomics Analysis of the Genus Qipengyuania Reveals Extensive Genetic Diversity and Metabolic Versatility, Including the Description of Fifteen Novel Species.</title>
        <authorList>
            <person name="Liu Y."/>
        </authorList>
    </citation>
    <scope>NUCLEOTIDE SEQUENCE [LARGE SCALE GENOMIC DNA]</scope>
    <source>
        <strain evidence="1 2">1NDH13</strain>
    </source>
</reference>
<gene>
    <name evidence="1" type="ORF">K3148_06200</name>
</gene>
<dbReference type="EMBL" id="CP081295">
    <property type="protein sequence ID" value="QZD90972.1"/>
    <property type="molecule type" value="Genomic_DNA"/>
</dbReference>
<dbReference type="InterPro" id="IPR021880">
    <property type="entry name" value="DUF3489"/>
</dbReference>
<organism evidence="1 2">
    <name type="scientific">Qipengyuania aurantiaca</name>
    <dbReference type="NCBI Taxonomy" id="2867233"/>
    <lineage>
        <taxon>Bacteria</taxon>
        <taxon>Pseudomonadati</taxon>
        <taxon>Pseudomonadota</taxon>
        <taxon>Alphaproteobacteria</taxon>
        <taxon>Sphingomonadales</taxon>
        <taxon>Erythrobacteraceae</taxon>
        <taxon>Qipengyuania</taxon>
    </lineage>
</organism>
<accession>A0ABX8ZPV5</accession>
<dbReference type="Pfam" id="PF11994">
    <property type="entry name" value="DUF3489"/>
    <property type="match status" value="1"/>
</dbReference>
<dbReference type="Proteomes" id="UP000824281">
    <property type="component" value="Chromosome"/>
</dbReference>
<name>A0ABX8ZPV5_9SPHN</name>
<proteinExistence type="predicted"/>